<organism evidence="2">
    <name type="scientific">Albugo laibachii Nc14</name>
    <dbReference type="NCBI Taxonomy" id="890382"/>
    <lineage>
        <taxon>Eukaryota</taxon>
        <taxon>Sar</taxon>
        <taxon>Stramenopiles</taxon>
        <taxon>Oomycota</taxon>
        <taxon>Peronosporomycetes</taxon>
        <taxon>Albuginales</taxon>
        <taxon>Albuginaceae</taxon>
        <taxon>Albugo</taxon>
    </lineage>
</organism>
<dbReference type="AlphaFoldDB" id="F0X0D6"/>
<gene>
    <name evidence="2" type="primary">AlNc14C478G11875</name>
    <name evidence="2" type="ORF">ALNC14_133650</name>
</gene>
<reference evidence="2" key="2">
    <citation type="submission" date="2011-02" db="EMBL/GenBank/DDBJ databases">
        <authorList>
            <person name="MacLean D."/>
        </authorList>
    </citation>
    <scope>NUCLEOTIDE SEQUENCE</scope>
</reference>
<feature type="transmembrane region" description="Helical" evidence="1">
    <location>
        <begin position="16"/>
        <end position="39"/>
    </location>
</feature>
<dbReference type="EMBL" id="FR824519">
    <property type="protein sequence ID" value="CCA27221.1"/>
    <property type="molecule type" value="Genomic_DNA"/>
</dbReference>
<name>F0X0D6_9STRA</name>
<sequence>MMIHANVDRIPICQILLRYLTGLHFFYLVVSNTSLLHFLTSKRMYDVFRPSSYEIELLRLTVQAVNDHQACSLLVLALLICSNDTKKLRILVNAVVYVTLGY</sequence>
<protein>
    <submittedName>
        <fullName evidence="2">AlNc14C478G11875 protein</fullName>
    </submittedName>
</protein>
<reference evidence="2" key="1">
    <citation type="journal article" date="2011" name="PLoS Biol.">
        <title>Gene gain and loss during evolution of obligate parasitism in the white rust pathogen of Arabidopsis thaliana.</title>
        <authorList>
            <person name="Kemen E."/>
            <person name="Gardiner A."/>
            <person name="Schultz-Larsen T."/>
            <person name="Kemen A.C."/>
            <person name="Balmuth A.L."/>
            <person name="Robert-Seilaniantz A."/>
            <person name="Bailey K."/>
            <person name="Holub E."/>
            <person name="Studholme D.J."/>
            <person name="Maclean D."/>
            <person name="Jones J.D."/>
        </authorList>
    </citation>
    <scope>NUCLEOTIDE SEQUENCE</scope>
</reference>
<keyword evidence="1" id="KW-1133">Transmembrane helix</keyword>
<proteinExistence type="predicted"/>
<keyword evidence="1" id="KW-0812">Transmembrane</keyword>
<evidence type="ECO:0000256" key="1">
    <source>
        <dbReference type="SAM" id="Phobius"/>
    </source>
</evidence>
<evidence type="ECO:0000313" key="2">
    <source>
        <dbReference type="EMBL" id="CCA27221.1"/>
    </source>
</evidence>
<keyword evidence="1" id="KW-0472">Membrane</keyword>
<dbReference type="HOGENOM" id="CLU_2282706_0_0_1"/>
<accession>F0X0D6</accession>